<feature type="compositionally biased region" description="Basic and acidic residues" evidence="1">
    <location>
        <begin position="62"/>
        <end position="72"/>
    </location>
</feature>
<feature type="compositionally biased region" description="Basic and acidic residues" evidence="1">
    <location>
        <begin position="83"/>
        <end position="102"/>
    </location>
</feature>
<organism evidence="2 3">
    <name type="scientific">Stephania cephalantha</name>
    <dbReference type="NCBI Taxonomy" id="152367"/>
    <lineage>
        <taxon>Eukaryota</taxon>
        <taxon>Viridiplantae</taxon>
        <taxon>Streptophyta</taxon>
        <taxon>Embryophyta</taxon>
        <taxon>Tracheophyta</taxon>
        <taxon>Spermatophyta</taxon>
        <taxon>Magnoliopsida</taxon>
        <taxon>Ranunculales</taxon>
        <taxon>Menispermaceae</taxon>
        <taxon>Menispermoideae</taxon>
        <taxon>Cissampelideae</taxon>
        <taxon>Stephania</taxon>
    </lineage>
</organism>
<evidence type="ECO:0000313" key="2">
    <source>
        <dbReference type="EMBL" id="KAK9157832.1"/>
    </source>
</evidence>
<name>A0AAP0KU71_9MAGN</name>
<evidence type="ECO:0000256" key="1">
    <source>
        <dbReference type="SAM" id="MobiDB-lite"/>
    </source>
</evidence>
<feature type="region of interest" description="Disordered" evidence="1">
    <location>
        <begin position="38"/>
        <end position="126"/>
    </location>
</feature>
<reference evidence="2 3" key="1">
    <citation type="submission" date="2024-01" db="EMBL/GenBank/DDBJ databases">
        <title>Genome assemblies of Stephania.</title>
        <authorList>
            <person name="Yang L."/>
        </authorList>
    </citation>
    <scope>NUCLEOTIDE SEQUENCE [LARGE SCALE GENOMIC DNA]</scope>
    <source>
        <strain evidence="2">JXDWG</strain>
        <tissue evidence="2">Leaf</tissue>
    </source>
</reference>
<accession>A0AAP0KU71</accession>
<evidence type="ECO:0000313" key="3">
    <source>
        <dbReference type="Proteomes" id="UP001419268"/>
    </source>
</evidence>
<proteinExistence type="predicted"/>
<protein>
    <submittedName>
        <fullName evidence="2">Uncharacterized protein</fullName>
    </submittedName>
</protein>
<sequence>MFRRYRILRPFLLDFKYDLLTFPCFSYIARSKVVVTRDETSSEPLRGTRSHGGRRPQTSSYWKEKQKIDAKGKAPATSRHARKDVLQDEGYHVVEHREKDLLIARGGTEGDASESSNESIGNEERE</sequence>
<dbReference type="AlphaFoldDB" id="A0AAP0KU71"/>
<dbReference type="Proteomes" id="UP001419268">
    <property type="component" value="Unassembled WGS sequence"/>
</dbReference>
<gene>
    <name evidence="2" type="ORF">Scep_004406</name>
</gene>
<dbReference type="EMBL" id="JBBNAG010000002">
    <property type="protein sequence ID" value="KAK9157832.1"/>
    <property type="molecule type" value="Genomic_DNA"/>
</dbReference>
<keyword evidence="3" id="KW-1185">Reference proteome</keyword>
<comment type="caution">
    <text evidence="2">The sequence shown here is derived from an EMBL/GenBank/DDBJ whole genome shotgun (WGS) entry which is preliminary data.</text>
</comment>